<evidence type="ECO:0000313" key="1">
    <source>
        <dbReference type="EMBL" id="MBW7468316.1"/>
    </source>
</evidence>
<gene>
    <name evidence="1" type="ORF">K0O23_14665</name>
</gene>
<dbReference type="Proteomes" id="UP000813018">
    <property type="component" value="Unassembled WGS sequence"/>
</dbReference>
<organism evidence="1 2">
    <name type="scientific">Pontibacter aydingkolensis</name>
    <dbReference type="NCBI Taxonomy" id="1911536"/>
    <lineage>
        <taxon>Bacteria</taxon>
        <taxon>Pseudomonadati</taxon>
        <taxon>Bacteroidota</taxon>
        <taxon>Cytophagia</taxon>
        <taxon>Cytophagales</taxon>
        <taxon>Hymenobacteraceae</taxon>
        <taxon>Pontibacter</taxon>
    </lineage>
</organism>
<reference evidence="1 2" key="1">
    <citation type="journal article" date="2016" name="Int. J. Syst. Evol. Microbiol.">
        <title>Pontibacter aydingkolensis sp. nov., isolated from soil of a salt lake.</title>
        <authorList>
            <person name="Osman G."/>
            <person name="Zhang T."/>
            <person name="Lou K."/>
            <person name="Gao Y."/>
            <person name="Chang W."/>
            <person name="Lin Q."/>
            <person name="Yang H.M."/>
            <person name="Huo X.D."/>
            <person name="Wang N."/>
        </authorList>
    </citation>
    <scope>NUCLEOTIDE SEQUENCE [LARGE SCALE GENOMIC DNA]</scope>
    <source>
        <strain evidence="1 2">KACC 19255</strain>
    </source>
</reference>
<dbReference type="RefSeq" id="WP_219878192.1">
    <property type="nucleotide sequence ID" value="NZ_JAHYXK010000013.1"/>
</dbReference>
<protein>
    <submittedName>
        <fullName evidence="1">Uncharacterized protein</fullName>
    </submittedName>
</protein>
<keyword evidence="2" id="KW-1185">Reference proteome</keyword>
<comment type="caution">
    <text evidence="1">The sequence shown here is derived from an EMBL/GenBank/DDBJ whole genome shotgun (WGS) entry which is preliminary data.</text>
</comment>
<proteinExistence type="predicted"/>
<dbReference type="EMBL" id="JAHYXK010000013">
    <property type="protein sequence ID" value="MBW7468316.1"/>
    <property type="molecule type" value="Genomic_DNA"/>
</dbReference>
<accession>A0ABS7CX90</accession>
<sequence length="66" mass="7573">MNSILKLFLFMGIILISKYTKEEEIATDNATMKTNPVESSFTNYQQQNEMLSEPEHVKGKAAEIIY</sequence>
<name>A0ABS7CX90_9BACT</name>
<evidence type="ECO:0000313" key="2">
    <source>
        <dbReference type="Proteomes" id="UP000813018"/>
    </source>
</evidence>